<dbReference type="PANTHER" id="PTHR11956:SF5">
    <property type="entry name" value="ARGININE--TRNA LIGASE, CYTOPLASMIC"/>
    <property type="match status" value="1"/>
</dbReference>
<feature type="domain" description="DALR anticodon binding" evidence="13">
    <location>
        <begin position="491"/>
        <end position="614"/>
    </location>
</feature>
<evidence type="ECO:0000256" key="9">
    <source>
        <dbReference type="ARBA" id="ARBA00049339"/>
    </source>
</evidence>
<dbReference type="CDD" id="cd07956">
    <property type="entry name" value="Anticodon_Ia_Arg"/>
    <property type="match status" value="1"/>
</dbReference>
<evidence type="ECO:0000256" key="8">
    <source>
        <dbReference type="ARBA" id="ARBA00023146"/>
    </source>
</evidence>
<dbReference type="AlphaFoldDB" id="A0A6N8F0M5"/>
<dbReference type="InterPro" id="IPR009080">
    <property type="entry name" value="tRNAsynth_Ia_anticodon-bd"/>
</dbReference>
<dbReference type="FunFam" id="1.10.730.10:FF:000008">
    <property type="entry name" value="Arginine--tRNA ligase"/>
    <property type="match status" value="1"/>
</dbReference>
<dbReference type="SUPFAM" id="SSF55190">
    <property type="entry name" value="Arginyl-tRNA synthetase (ArgRS), N-terminal 'additional' domain"/>
    <property type="match status" value="1"/>
</dbReference>
<dbReference type="NCBIfam" id="TIGR00456">
    <property type="entry name" value="argS"/>
    <property type="match status" value="1"/>
</dbReference>
<comment type="caution">
    <text evidence="15">The sequence shown here is derived from an EMBL/GenBank/DDBJ whole genome shotgun (WGS) entry which is preliminary data.</text>
</comment>
<feature type="region of interest" description="Disordered" evidence="12">
    <location>
        <begin position="70"/>
        <end position="100"/>
    </location>
</feature>
<comment type="subcellular location">
    <subcellularLocation>
        <location evidence="1 10">Cytoplasm</location>
    </subcellularLocation>
</comment>
<keyword evidence="7 10" id="KW-0648">Protein biosynthesis</keyword>
<keyword evidence="8 10" id="KW-0030">Aminoacyl-tRNA synthetase</keyword>
<gene>
    <name evidence="10 15" type="primary">argS</name>
    <name evidence="15" type="ORF">GNQ08_24265</name>
</gene>
<feature type="short sequence motif" description="'HIGH' region" evidence="10">
    <location>
        <begin position="163"/>
        <end position="173"/>
    </location>
</feature>
<evidence type="ECO:0000259" key="13">
    <source>
        <dbReference type="SMART" id="SM00836"/>
    </source>
</evidence>
<dbReference type="SMART" id="SM01016">
    <property type="entry name" value="Arg_tRNA_synt_N"/>
    <property type="match status" value="1"/>
</dbReference>
<dbReference type="Gene3D" id="3.40.50.620">
    <property type="entry name" value="HUPs"/>
    <property type="match status" value="1"/>
</dbReference>
<keyword evidence="4 10" id="KW-0436">Ligase</keyword>
<dbReference type="InterPro" id="IPR001412">
    <property type="entry name" value="aa-tRNA-synth_I_CS"/>
</dbReference>
<dbReference type="Gene3D" id="3.30.1360.70">
    <property type="entry name" value="Arginyl tRNA synthetase N-terminal domain"/>
    <property type="match status" value="1"/>
</dbReference>
<dbReference type="SUPFAM" id="SSF52374">
    <property type="entry name" value="Nucleotidylyl transferase"/>
    <property type="match status" value="1"/>
</dbReference>
<comment type="similarity">
    <text evidence="2 10 11">Belongs to the class-I aminoacyl-tRNA synthetase family.</text>
</comment>
<dbReference type="InterPro" id="IPR001278">
    <property type="entry name" value="Arg-tRNA-ligase"/>
</dbReference>
<dbReference type="HAMAP" id="MF_00123">
    <property type="entry name" value="Arg_tRNA_synth"/>
    <property type="match status" value="1"/>
</dbReference>
<protein>
    <recommendedName>
        <fullName evidence="10">Arginine--tRNA ligase</fullName>
        <ecNumber evidence="10">6.1.1.19</ecNumber>
    </recommendedName>
    <alternativeName>
        <fullName evidence="10">Arginyl-tRNA synthetase</fullName>
        <shortName evidence="10">ArgRS</shortName>
    </alternativeName>
</protein>
<dbReference type="InterPro" id="IPR014729">
    <property type="entry name" value="Rossmann-like_a/b/a_fold"/>
</dbReference>
<organism evidence="15 16">
    <name type="scientific">Paenibacillus macerans</name>
    <name type="common">Bacillus macerans</name>
    <dbReference type="NCBI Taxonomy" id="44252"/>
    <lineage>
        <taxon>Bacteria</taxon>
        <taxon>Bacillati</taxon>
        <taxon>Bacillota</taxon>
        <taxon>Bacilli</taxon>
        <taxon>Bacillales</taxon>
        <taxon>Paenibacillaceae</taxon>
        <taxon>Paenibacillus</taxon>
    </lineage>
</organism>
<dbReference type="SMART" id="SM00836">
    <property type="entry name" value="DALR_1"/>
    <property type="match status" value="1"/>
</dbReference>
<sequence length="614" mass="69793">MEKWRKMTACLVAQSLAGIAAEEIEAMLEYPPEEEMGDLSLPCFKLSKQLRKPPQEIALELKQKLECRLGEQSREQSGEQPKKQLEKQPDKQPAAPDAPNLLHTHADVSAISRLEASSGYLNFHWNKGIFAREVIGEIDAAGEKYGEQNIGQGRVIVIDYSSPNIAKPFHIGHLRSTVIGSALYRIFSCLGYRVIGVNHLGDWGTQFGKLIVAYRLWGDEERLASGAIDELLRLYVQFHDEAEQRPELADEARAWFAKMEQGDEEALRLWRKFVDLSMTEFEKVYRLLDVRFDYVTGESFYNDKTASVIRELRDKQLLEEDGGAWLVKLDAFAMSPALMLKQDGSTLYHTRDVAAALYRKQAYDFHKAVYVTDYSQSLHFKQWFKVVELMGYPWAADLVHVPFGRVDLGGVGLSTRKGNVVKLEELLEQAVMKAREIIGLKNPHLEQKDEVARQVGVGAVIFHDLSGSRIKDIHFSWEEALSFEGETGPYLQYAHVRACSLLRKMEQQDTRGDGRDGCGCAKTELLKHPAEYEVVKRLSQFPERIQLAADKMEPSIVSRYLLDLAQAFNRFYRECAVLVDDRELREARAALVKCVQITLHNGLRLLGLQAPERM</sequence>
<dbReference type="Pfam" id="PF03485">
    <property type="entry name" value="Arg_tRNA_synt_N"/>
    <property type="match status" value="1"/>
</dbReference>
<evidence type="ECO:0000313" key="15">
    <source>
        <dbReference type="EMBL" id="MUG25485.1"/>
    </source>
</evidence>
<evidence type="ECO:0000256" key="12">
    <source>
        <dbReference type="SAM" id="MobiDB-lite"/>
    </source>
</evidence>
<comment type="catalytic activity">
    <reaction evidence="9 10">
        <text>tRNA(Arg) + L-arginine + ATP = L-arginyl-tRNA(Arg) + AMP + diphosphate</text>
        <dbReference type="Rhea" id="RHEA:20301"/>
        <dbReference type="Rhea" id="RHEA-COMP:9658"/>
        <dbReference type="Rhea" id="RHEA-COMP:9673"/>
        <dbReference type="ChEBI" id="CHEBI:30616"/>
        <dbReference type="ChEBI" id="CHEBI:32682"/>
        <dbReference type="ChEBI" id="CHEBI:33019"/>
        <dbReference type="ChEBI" id="CHEBI:78442"/>
        <dbReference type="ChEBI" id="CHEBI:78513"/>
        <dbReference type="ChEBI" id="CHEBI:456215"/>
        <dbReference type="EC" id="6.1.1.19"/>
    </reaction>
</comment>
<feature type="compositionally biased region" description="Basic and acidic residues" evidence="12">
    <location>
        <begin position="70"/>
        <end position="90"/>
    </location>
</feature>
<evidence type="ECO:0000259" key="14">
    <source>
        <dbReference type="SMART" id="SM01016"/>
    </source>
</evidence>
<dbReference type="GO" id="GO:0005737">
    <property type="term" value="C:cytoplasm"/>
    <property type="evidence" value="ECO:0007669"/>
    <property type="project" value="UniProtKB-SubCell"/>
</dbReference>
<evidence type="ECO:0000256" key="4">
    <source>
        <dbReference type="ARBA" id="ARBA00022598"/>
    </source>
</evidence>
<dbReference type="GO" id="GO:0006420">
    <property type="term" value="P:arginyl-tRNA aminoacylation"/>
    <property type="evidence" value="ECO:0007669"/>
    <property type="project" value="UniProtKB-UniRule"/>
</dbReference>
<dbReference type="Proteomes" id="UP000442469">
    <property type="component" value="Unassembled WGS sequence"/>
</dbReference>
<dbReference type="RefSeq" id="WP_155621075.1">
    <property type="nucleotide sequence ID" value="NZ_BOSD01000003.1"/>
</dbReference>
<dbReference type="InterPro" id="IPR008909">
    <property type="entry name" value="DALR_anticod-bd"/>
</dbReference>
<dbReference type="InterPro" id="IPR036695">
    <property type="entry name" value="Arg-tRNA-synth_N_sf"/>
</dbReference>
<dbReference type="InterPro" id="IPR035684">
    <property type="entry name" value="ArgRS_core"/>
</dbReference>
<dbReference type="InterPro" id="IPR005148">
    <property type="entry name" value="Arg-tRNA-synth_N"/>
</dbReference>
<keyword evidence="5 10" id="KW-0547">Nucleotide-binding</keyword>
<evidence type="ECO:0000256" key="7">
    <source>
        <dbReference type="ARBA" id="ARBA00022917"/>
    </source>
</evidence>
<dbReference type="Gene3D" id="1.10.730.10">
    <property type="entry name" value="Isoleucyl-tRNA Synthetase, Domain 1"/>
    <property type="match status" value="1"/>
</dbReference>
<evidence type="ECO:0000256" key="1">
    <source>
        <dbReference type="ARBA" id="ARBA00004496"/>
    </source>
</evidence>
<dbReference type="FunFam" id="3.40.50.620:FF:000116">
    <property type="entry name" value="Arginine--tRNA ligase"/>
    <property type="match status" value="1"/>
</dbReference>
<dbReference type="PRINTS" id="PR01038">
    <property type="entry name" value="TRNASYNTHARG"/>
</dbReference>
<dbReference type="GO" id="GO:0004814">
    <property type="term" value="F:arginine-tRNA ligase activity"/>
    <property type="evidence" value="ECO:0007669"/>
    <property type="project" value="UniProtKB-UniRule"/>
</dbReference>
<evidence type="ECO:0000313" key="16">
    <source>
        <dbReference type="Proteomes" id="UP000442469"/>
    </source>
</evidence>
<dbReference type="CDD" id="cd00671">
    <property type="entry name" value="ArgRS_core"/>
    <property type="match status" value="1"/>
</dbReference>
<keyword evidence="3 10" id="KW-0963">Cytoplasm</keyword>
<dbReference type="PANTHER" id="PTHR11956">
    <property type="entry name" value="ARGINYL-TRNA SYNTHETASE"/>
    <property type="match status" value="1"/>
</dbReference>
<dbReference type="EMBL" id="WNZZ01000025">
    <property type="protein sequence ID" value="MUG25485.1"/>
    <property type="molecule type" value="Genomic_DNA"/>
</dbReference>
<comment type="subunit">
    <text evidence="10">Monomer.</text>
</comment>
<dbReference type="Pfam" id="PF00750">
    <property type="entry name" value="tRNA-synt_1d"/>
    <property type="match status" value="1"/>
</dbReference>
<dbReference type="EC" id="6.1.1.19" evidence="10"/>
<keyword evidence="6 10" id="KW-0067">ATP-binding</keyword>
<evidence type="ECO:0000256" key="3">
    <source>
        <dbReference type="ARBA" id="ARBA00022490"/>
    </source>
</evidence>
<dbReference type="SUPFAM" id="SSF47323">
    <property type="entry name" value="Anticodon-binding domain of a subclass of class I aminoacyl-tRNA synthetases"/>
    <property type="match status" value="1"/>
</dbReference>
<reference evidence="15 16" key="1">
    <citation type="submission" date="2019-11" db="EMBL/GenBank/DDBJ databases">
        <title>Draft genome sequences of five Paenibacillus species of dairy origin.</title>
        <authorList>
            <person name="Olajide A.M."/>
            <person name="Chen S."/>
            <person name="Lapointe G."/>
        </authorList>
    </citation>
    <scope>NUCLEOTIDE SEQUENCE [LARGE SCALE GENOMIC DNA]</scope>
    <source>
        <strain evidence="15 16">3CT49</strain>
    </source>
</reference>
<evidence type="ECO:0000256" key="6">
    <source>
        <dbReference type="ARBA" id="ARBA00022840"/>
    </source>
</evidence>
<evidence type="ECO:0000256" key="11">
    <source>
        <dbReference type="RuleBase" id="RU363038"/>
    </source>
</evidence>
<dbReference type="PROSITE" id="PS00178">
    <property type="entry name" value="AA_TRNA_LIGASE_I"/>
    <property type="match status" value="1"/>
</dbReference>
<evidence type="ECO:0000256" key="5">
    <source>
        <dbReference type="ARBA" id="ARBA00022741"/>
    </source>
</evidence>
<evidence type="ECO:0000256" key="2">
    <source>
        <dbReference type="ARBA" id="ARBA00005594"/>
    </source>
</evidence>
<evidence type="ECO:0000256" key="10">
    <source>
        <dbReference type="HAMAP-Rule" id="MF_00123"/>
    </source>
</evidence>
<feature type="domain" description="Arginyl tRNA synthetase N-terminal" evidence="14">
    <location>
        <begin position="6"/>
        <end position="125"/>
    </location>
</feature>
<proteinExistence type="inferred from homology"/>
<dbReference type="Pfam" id="PF05746">
    <property type="entry name" value="DALR_1"/>
    <property type="match status" value="1"/>
</dbReference>
<dbReference type="GO" id="GO:0005524">
    <property type="term" value="F:ATP binding"/>
    <property type="evidence" value="ECO:0007669"/>
    <property type="project" value="UniProtKB-UniRule"/>
</dbReference>
<name>A0A6N8F0M5_PAEMA</name>
<accession>A0A6N8F0M5</accession>